<feature type="compositionally biased region" description="Low complexity" evidence="1">
    <location>
        <begin position="124"/>
        <end position="135"/>
    </location>
</feature>
<feature type="domain" description="DUF4232" evidence="2">
    <location>
        <begin position="148"/>
        <end position="272"/>
    </location>
</feature>
<name>A0A7H8N9R5_9ACTN</name>
<dbReference type="AlphaFoldDB" id="A0A7H8N9R5"/>
<feature type="region of interest" description="Disordered" evidence="1">
    <location>
        <begin position="1"/>
        <end position="22"/>
    </location>
</feature>
<evidence type="ECO:0000313" key="4">
    <source>
        <dbReference type="Proteomes" id="UP000509303"/>
    </source>
</evidence>
<reference evidence="3 4" key="1">
    <citation type="submission" date="2020-06" db="EMBL/GenBank/DDBJ databases">
        <title>Genome mining for natural products.</title>
        <authorList>
            <person name="Zhang B."/>
            <person name="Shi J."/>
            <person name="Ge H."/>
        </authorList>
    </citation>
    <scope>NUCLEOTIDE SEQUENCE [LARGE SCALE GENOMIC DNA]</scope>
    <source>
        <strain evidence="3 4">NA00687</strain>
    </source>
</reference>
<evidence type="ECO:0000313" key="3">
    <source>
        <dbReference type="EMBL" id="QKW51269.1"/>
    </source>
</evidence>
<sequence length="279" mass="27192">MSHTTATASKTARAARTGRLRGNAVRITAATVTALAALTLTACGSDDSSGTKTEGKADSAPSLEAAAKDANAKNGADSGADTDGKGDSPVGQGSGTGGTDSAGQGTTETGGKGPGVEGAKEQPTDTTSDAGADAGADGEDGGPTDKPCTVADTRITLEHTGGTIPAITLKLTNTGSTACNAYHVPLIGYPDAQAPLAVGGDKPQAVRTVAPGESTTATIGLGSEDGSTPHREKQLTVTLVDADNQPLSGEATVSAPAGAGLLLDDDSSVTYWGAGLDSL</sequence>
<feature type="region of interest" description="Disordered" evidence="1">
    <location>
        <begin position="42"/>
        <end position="149"/>
    </location>
</feature>
<dbReference type="EMBL" id="CP054929">
    <property type="protein sequence ID" value="QKW51269.1"/>
    <property type="molecule type" value="Genomic_DNA"/>
</dbReference>
<dbReference type="Proteomes" id="UP000509303">
    <property type="component" value="Chromosome"/>
</dbReference>
<dbReference type="Pfam" id="PF14016">
    <property type="entry name" value="DUF4232"/>
    <property type="match status" value="1"/>
</dbReference>
<keyword evidence="4" id="KW-1185">Reference proteome</keyword>
<organism evidence="3 4">
    <name type="scientific">Streptomyces buecherae</name>
    <dbReference type="NCBI Taxonomy" id="2763006"/>
    <lineage>
        <taxon>Bacteria</taxon>
        <taxon>Bacillati</taxon>
        <taxon>Actinomycetota</taxon>
        <taxon>Actinomycetes</taxon>
        <taxon>Kitasatosporales</taxon>
        <taxon>Streptomycetaceae</taxon>
        <taxon>Streptomyces</taxon>
    </lineage>
</organism>
<evidence type="ECO:0000256" key="1">
    <source>
        <dbReference type="SAM" id="MobiDB-lite"/>
    </source>
</evidence>
<accession>A0A7H8N9R5</accession>
<dbReference type="RefSeq" id="WP_176162991.1">
    <property type="nucleotide sequence ID" value="NZ_CP054929.1"/>
</dbReference>
<proteinExistence type="predicted"/>
<protein>
    <submittedName>
        <fullName evidence="3">DUF4232 domain-containing protein</fullName>
    </submittedName>
</protein>
<gene>
    <name evidence="3" type="ORF">HUT08_18940</name>
</gene>
<evidence type="ECO:0000259" key="2">
    <source>
        <dbReference type="Pfam" id="PF14016"/>
    </source>
</evidence>
<dbReference type="InterPro" id="IPR025326">
    <property type="entry name" value="DUF4232"/>
</dbReference>